<dbReference type="InterPro" id="IPR006143">
    <property type="entry name" value="RND_pump_MFP"/>
</dbReference>
<dbReference type="Pfam" id="PF25967">
    <property type="entry name" value="RND-MFP_C"/>
    <property type="match status" value="1"/>
</dbReference>
<dbReference type="NCBIfam" id="TIGR01730">
    <property type="entry name" value="RND_mfp"/>
    <property type="match status" value="1"/>
</dbReference>
<reference evidence="6 7" key="1">
    <citation type="journal article" date="2016" name="Nat. Commun.">
        <title>Thousands of microbial genomes shed light on interconnected biogeochemical processes in an aquifer system.</title>
        <authorList>
            <person name="Anantharaman K."/>
            <person name="Brown C.T."/>
            <person name="Hug L.A."/>
            <person name="Sharon I."/>
            <person name="Castelle C.J."/>
            <person name="Probst A.J."/>
            <person name="Thomas B.C."/>
            <person name="Singh A."/>
            <person name="Wilkins M.J."/>
            <person name="Karaoz U."/>
            <person name="Brodie E.L."/>
            <person name="Williams K.H."/>
            <person name="Hubbard S.S."/>
            <person name="Banfield J.F."/>
        </authorList>
    </citation>
    <scope>NUCLEOTIDE SEQUENCE [LARGE SCALE GENOMIC DNA]</scope>
</reference>
<evidence type="ECO:0000256" key="2">
    <source>
        <dbReference type="ARBA" id="ARBA00009477"/>
    </source>
</evidence>
<evidence type="ECO:0000313" key="7">
    <source>
        <dbReference type="Proteomes" id="UP000177050"/>
    </source>
</evidence>
<evidence type="ECO:0000313" key="6">
    <source>
        <dbReference type="EMBL" id="OGK73293.1"/>
    </source>
</evidence>
<evidence type="ECO:0000259" key="4">
    <source>
        <dbReference type="Pfam" id="PF25917"/>
    </source>
</evidence>
<dbReference type="Pfam" id="PF25917">
    <property type="entry name" value="BSH_RND"/>
    <property type="match status" value="1"/>
</dbReference>
<organism evidence="6 7">
    <name type="scientific">Candidatus Roizmanbacteria bacterium RIFOXYD1_FULL_38_12</name>
    <dbReference type="NCBI Taxonomy" id="1802093"/>
    <lineage>
        <taxon>Bacteria</taxon>
        <taxon>Candidatus Roizmaniibacteriota</taxon>
    </lineage>
</organism>
<keyword evidence="3" id="KW-0813">Transport</keyword>
<evidence type="ECO:0000256" key="3">
    <source>
        <dbReference type="ARBA" id="ARBA00022448"/>
    </source>
</evidence>
<dbReference type="PANTHER" id="PTHR30469:SF33">
    <property type="entry name" value="SLR1207 PROTEIN"/>
    <property type="match status" value="1"/>
</dbReference>
<feature type="domain" description="Multidrug resistance protein MdtA-like barrel-sandwich hybrid" evidence="4">
    <location>
        <begin position="64"/>
        <end position="188"/>
    </location>
</feature>
<dbReference type="PANTHER" id="PTHR30469">
    <property type="entry name" value="MULTIDRUG RESISTANCE PROTEIN MDTA"/>
    <property type="match status" value="1"/>
</dbReference>
<evidence type="ECO:0000259" key="5">
    <source>
        <dbReference type="Pfam" id="PF25967"/>
    </source>
</evidence>
<comment type="subcellular location">
    <subcellularLocation>
        <location evidence="1">Cell envelope</location>
    </subcellularLocation>
</comment>
<dbReference type="GO" id="GO:0015562">
    <property type="term" value="F:efflux transmembrane transporter activity"/>
    <property type="evidence" value="ECO:0007669"/>
    <property type="project" value="TreeGrafter"/>
</dbReference>
<comment type="caution">
    <text evidence="6">The sequence shown here is derived from an EMBL/GenBank/DDBJ whole genome shotgun (WGS) entry which is preliminary data.</text>
</comment>
<accession>A0A1F7KZJ0</accession>
<dbReference type="InterPro" id="IPR058625">
    <property type="entry name" value="MdtA-like_BSH"/>
</dbReference>
<protein>
    <submittedName>
        <fullName evidence="6">Uncharacterized protein</fullName>
    </submittedName>
</protein>
<dbReference type="InterPro" id="IPR058627">
    <property type="entry name" value="MdtA-like_C"/>
</dbReference>
<gene>
    <name evidence="6" type="ORF">A3K52_00655</name>
</gene>
<dbReference type="GO" id="GO:1990281">
    <property type="term" value="C:efflux pump complex"/>
    <property type="evidence" value="ECO:0007669"/>
    <property type="project" value="TreeGrafter"/>
</dbReference>
<dbReference type="Gene3D" id="2.40.30.170">
    <property type="match status" value="1"/>
</dbReference>
<proteinExistence type="inferred from homology"/>
<dbReference type="Gene3D" id="2.40.50.100">
    <property type="match status" value="1"/>
</dbReference>
<dbReference type="Gene3D" id="6.20.50.140">
    <property type="match status" value="1"/>
</dbReference>
<dbReference type="AlphaFoldDB" id="A0A1F7KZJ0"/>
<dbReference type="EMBL" id="MGBR01000001">
    <property type="protein sequence ID" value="OGK73293.1"/>
    <property type="molecule type" value="Genomic_DNA"/>
</dbReference>
<dbReference type="Proteomes" id="UP000177050">
    <property type="component" value="Unassembled WGS sequence"/>
</dbReference>
<comment type="similarity">
    <text evidence="2">Belongs to the membrane fusion protein (MFP) (TC 8.A.1) family.</text>
</comment>
<sequence length="335" mass="37046">MNKKTLFILGALLVLFGISFYIFGKQNVTSKKEIKTTTVRRGGLKIAFSIDGKTAVERRDLKFTVSGKVADIGVKEGQEIKKWQYLMALDTQDVQKNLEKTLKDYLITRNTFDQTGQVTYPAGALNDTMKRALENTQYTLDKSVLDVEIKNIALKESYLYSPIDGIVSAINIKEGEATNTQNGGVVITITKPGSIAFESYAEDTDILKIDKDQKTVVKVDAIQNITFPSQVEFISNLATVDQNGLSSYKVRALISDQKEYSLLDGMAGQIQFITKEKSGILIIPNSAVYRKNNINYAAKLEDNKVKEVVIETGFTDGKEVEVSSGLNLGDTVIIP</sequence>
<name>A0A1F7KZJ0_9BACT</name>
<evidence type="ECO:0000256" key="1">
    <source>
        <dbReference type="ARBA" id="ARBA00004196"/>
    </source>
</evidence>
<dbReference type="SUPFAM" id="SSF111369">
    <property type="entry name" value="HlyD-like secretion proteins"/>
    <property type="match status" value="1"/>
</dbReference>
<feature type="domain" description="Multidrug resistance protein MdtA-like C-terminal permuted SH3" evidence="5">
    <location>
        <begin position="281"/>
        <end position="334"/>
    </location>
</feature>